<dbReference type="SMART" id="SM00849">
    <property type="entry name" value="Lactamase_B"/>
    <property type="match status" value="1"/>
</dbReference>
<evidence type="ECO:0000256" key="14">
    <source>
        <dbReference type="RuleBase" id="RU000488"/>
    </source>
</evidence>
<feature type="repeat" description="Solcar" evidence="13">
    <location>
        <begin position="23"/>
        <end position="107"/>
    </location>
</feature>
<dbReference type="EC" id="3.1.2.6" evidence="6"/>
<evidence type="ECO:0000256" key="10">
    <source>
        <dbReference type="ARBA" id="ARBA00022833"/>
    </source>
</evidence>
<evidence type="ECO:0000256" key="12">
    <source>
        <dbReference type="ARBA" id="ARBA00031044"/>
    </source>
</evidence>
<comment type="similarity">
    <text evidence="14">Belongs to the mitochondrial carrier (TC 2.A.29) family.</text>
</comment>
<dbReference type="InterPro" id="IPR018108">
    <property type="entry name" value="MCP_transmembrane"/>
</dbReference>
<evidence type="ECO:0000259" key="16">
    <source>
        <dbReference type="SMART" id="SM00849"/>
    </source>
</evidence>
<keyword evidence="11 13" id="KW-0472">Membrane</keyword>
<evidence type="ECO:0000256" key="1">
    <source>
        <dbReference type="ARBA" id="ARBA00001623"/>
    </source>
</evidence>
<evidence type="ECO:0000256" key="11">
    <source>
        <dbReference type="ARBA" id="ARBA00023136"/>
    </source>
</evidence>
<dbReference type="Pfam" id="PF00753">
    <property type="entry name" value="Lactamase_B"/>
    <property type="match status" value="1"/>
</dbReference>
<keyword evidence="14" id="KW-0813">Transport</keyword>
<dbReference type="AlphaFoldDB" id="A0A024FXA7"/>
<dbReference type="InterPro" id="IPR035680">
    <property type="entry name" value="Clx_II_MBL"/>
</dbReference>
<protein>
    <recommendedName>
        <fullName evidence="6">hydroxyacylglutathione hydrolase</fullName>
        <ecNumber evidence="6">3.1.2.6</ecNumber>
    </recommendedName>
    <alternativeName>
        <fullName evidence="12">Glyoxalase II</fullName>
    </alternativeName>
</protein>
<dbReference type="CDD" id="cd07723">
    <property type="entry name" value="hydroxyacylglutathione_hydrolase_MBL-fold"/>
    <property type="match status" value="1"/>
</dbReference>
<evidence type="ECO:0000256" key="4">
    <source>
        <dbReference type="ARBA" id="ARBA00004963"/>
    </source>
</evidence>
<name>A0A024FXA7_9STRA</name>
<evidence type="ECO:0000313" key="17">
    <source>
        <dbReference type="EMBL" id="CCI11299.1"/>
    </source>
</evidence>
<accession>A0A024FXA7</accession>
<feature type="domain" description="Metallo-beta-lactamase" evidence="16">
    <location>
        <begin position="294"/>
        <end position="457"/>
    </location>
</feature>
<comment type="caution">
    <text evidence="17">The sequence shown here is derived from an EMBL/GenBank/DDBJ whole genome shotgun (WGS) entry which is preliminary data.</text>
</comment>
<dbReference type="InParanoid" id="A0A024FXA7"/>
<evidence type="ECO:0000256" key="13">
    <source>
        <dbReference type="PROSITE-ProRule" id="PRU00282"/>
    </source>
</evidence>
<organism evidence="17 18">
    <name type="scientific">Albugo candida</name>
    <dbReference type="NCBI Taxonomy" id="65357"/>
    <lineage>
        <taxon>Eukaryota</taxon>
        <taxon>Sar</taxon>
        <taxon>Stramenopiles</taxon>
        <taxon>Oomycota</taxon>
        <taxon>Peronosporomycetes</taxon>
        <taxon>Albuginales</taxon>
        <taxon>Albuginaceae</taxon>
        <taxon>Albugo</taxon>
    </lineage>
</organism>
<dbReference type="Pfam" id="PF00153">
    <property type="entry name" value="Mito_carr"/>
    <property type="match status" value="3"/>
</dbReference>
<dbReference type="OrthoDB" id="515692at2759"/>
<keyword evidence="7 13" id="KW-0812">Transmembrane</keyword>
<proteinExistence type="inferred from homology"/>
<keyword evidence="10" id="KW-0862">Zinc</keyword>
<dbReference type="PANTHER" id="PTHR11935:SF94">
    <property type="entry name" value="TENZING NORGAY, ISOFORM C"/>
    <property type="match status" value="1"/>
</dbReference>
<dbReference type="Gene3D" id="3.60.15.10">
    <property type="entry name" value="Ribonuclease Z/Hydroxyacylglutathione hydrolase-like"/>
    <property type="match status" value="1"/>
</dbReference>
<evidence type="ECO:0000256" key="3">
    <source>
        <dbReference type="ARBA" id="ARBA00004141"/>
    </source>
</evidence>
<comment type="subcellular location">
    <subcellularLocation>
        <location evidence="3">Membrane</location>
        <topology evidence="3">Multi-pass membrane protein</topology>
    </subcellularLocation>
</comment>
<dbReference type="InterPro" id="IPR001279">
    <property type="entry name" value="Metallo-B-lactamas"/>
</dbReference>
<dbReference type="InterPro" id="IPR032282">
    <property type="entry name" value="HAGH_C"/>
</dbReference>
<dbReference type="NCBIfam" id="TIGR03413">
    <property type="entry name" value="GSH_gloB"/>
    <property type="match status" value="1"/>
</dbReference>
<evidence type="ECO:0000256" key="6">
    <source>
        <dbReference type="ARBA" id="ARBA00011917"/>
    </source>
</evidence>
<comment type="similarity">
    <text evidence="5">Belongs to the metallo-beta-lactamase superfamily. Glyoxalase II family.</text>
</comment>
<dbReference type="GO" id="GO:0019243">
    <property type="term" value="P:methylglyoxal catabolic process to D-lactate via S-lactoyl-glutathione"/>
    <property type="evidence" value="ECO:0007669"/>
    <property type="project" value="InterPro"/>
</dbReference>
<evidence type="ECO:0000256" key="15">
    <source>
        <dbReference type="SAM" id="Phobius"/>
    </source>
</evidence>
<comment type="cofactor">
    <cofactor evidence="2">
        <name>Zn(2+)</name>
        <dbReference type="ChEBI" id="CHEBI:29105"/>
    </cofactor>
</comment>
<dbReference type="Proteomes" id="UP000053237">
    <property type="component" value="Unassembled WGS sequence"/>
</dbReference>
<dbReference type="Gene3D" id="1.50.40.10">
    <property type="entry name" value="Mitochondrial carrier domain"/>
    <property type="match status" value="2"/>
</dbReference>
<feature type="repeat" description="Solcar" evidence="13">
    <location>
        <begin position="117"/>
        <end position="214"/>
    </location>
</feature>
<reference evidence="17 18" key="1">
    <citation type="submission" date="2012-05" db="EMBL/GenBank/DDBJ databases">
        <title>Recombination and specialization in a pathogen metapopulation.</title>
        <authorList>
            <person name="Gardiner A."/>
            <person name="Kemen E."/>
            <person name="Schultz-Larsen T."/>
            <person name="MacLean D."/>
            <person name="Van Oosterhout C."/>
            <person name="Jones J.D.G."/>
        </authorList>
    </citation>
    <scope>NUCLEOTIDE SEQUENCE [LARGE SCALE GENOMIC DNA]</scope>
    <source>
        <strain evidence="17 18">Ac Nc2</strain>
    </source>
</reference>
<dbReference type="InterPro" id="IPR017782">
    <property type="entry name" value="Hydroxyacylglutathione_Hdrlase"/>
</dbReference>
<evidence type="ECO:0000256" key="2">
    <source>
        <dbReference type="ARBA" id="ARBA00001947"/>
    </source>
</evidence>
<keyword evidence="8" id="KW-0479">Metal-binding</keyword>
<sequence>MSMLTASYAHPITSSHSNKYRTTSLASAFVPGAIAGVISDSVLHPFDTVNLRIKMQAENRIRLSKVLVRIAREEGFRGFFGGLGTTMTLSPMCAALYFGTYEYLKQSSERYSFLQAHTGMVYFAAGAASELAISSISVPAEVVKSRLQLGRNPRNATGGMVMRSDNYRNTMHAIHSIVQREGVRGLYAGYWACMSVDTFFSAFSFFFYERLKQQWRVRTNASSDSTLSSFESLAFGSIAGGMAAFITNPLDIVTVRLMTQGDQKSYSGFWNCVRKTRRNTQMSCQVVPIPVLEDNYAYLLIDKANNVAAAIDPVDAKRVYEKAIALNVRIVSILTTNRHWDHAGGNEDLVRLLSEREDVNAVISVFGGVGDDVQAATNQLSDQDVISIGELEVKAYHTPCHTRGHVLYHCQDVLFTGDTLFIAGCGRFFQGTPAEMHHALNNVVGKLPLDTKIYCGHEYTLKNLRFAASIEPGNIDVMKKLSWAETQKCTIPSSVREELATNPFMRVHEPTVSASTGQEDPVEVLRILRQKKDQF</sequence>
<comment type="pathway">
    <text evidence="4">Secondary metabolite metabolism; methylglyoxal degradation; (R)-lactate from methylglyoxal: step 2/2.</text>
</comment>
<evidence type="ECO:0000313" key="18">
    <source>
        <dbReference type="Proteomes" id="UP000053237"/>
    </source>
</evidence>
<dbReference type="InterPro" id="IPR036866">
    <property type="entry name" value="RibonucZ/Hydroxyglut_hydro"/>
</dbReference>
<keyword evidence="9" id="KW-0378">Hydrolase</keyword>
<dbReference type="SUPFAM" id="SSF56281">
    <property type="entry name" value="Metallo-hydrolase/oxidoreductase"/>
    <property type="match status" value="1"/>
</dbReference>
<keyword evidence="15" id="KW-1133">Transmembrane helix</keyword>
<feature type="transmembrane region" description="Helical" evidence="15">
    <location>
        <begin position="79"/>
        <end position="98"/>
    </location>
</feature>
<dbReference type="HAMAP" id="MF_01374">
    <property type="entry name" value="Glyoxalase_2"/>
    <property type="match status" value="1"/>
</dbReference>
<comment type="catalytic activity">
    <reaction evidence="1">
        <text>an S-(2-hydroxyacyl)glutathione + H2O = a 2-hydroxy carboxylate + glutathione + H(+)</text>
        <dbReference type="Rhea" id="RHEA:21864"/>
        <dbReference type="ChEBI" id="CHEBI:15377"/>
        <dbReference type="ChEBI" id="CHEBI:15378"/>
        <dbReference type="ChEBI" id="CHEBI:57925"/>
        <dbReference type="ChEBI" id="CHEBI:58896"/>
        <dbReference type="ChEBI" id="CHEBI:71261"/>
        <dbReference type="EC" id="3.1.2.6"/>
    </reaction>
</comment>
<keyword evidence="18" id="KW-1185">Reference proteome</keyword>
<evidence type="ECO:0000256" key="8">
    <source>
        <dbReference type="ARBA" id="ARBA00022723"/>
    </source>
</evidence>
<gene>
    <name evidence="17" type="ORF">BN9_127060</name>
</gene>
<evidence type="ECO:0000256" key="7">
    <source>
        <dbReference type="ARBA" id="ARBA00022692"/>
    </source>
</evidence>
<dbReference type="GO" id="GO:0046872">
    <property type="term" value="F:metal ion binding"/>
    <property type="evidence" value="ECO:0007669"/>
    <property type="project" value="UniProtKB-KW"/>
</dbReference>
<dbReference type="PROSITE" id="PS50920">
    <property type="entry name" value="SOLCAR"/>
    <property type="match status" value="2"/>
</dbReference>
<dbReference type="SUPFAM" id="SSF103506">
    <property type="entry name" value="Mitochondrial carrier"/>
    <property type="match status" value="1"/>
</dbReference>
<dbReference type="STRING" id="65357.A0A024FXA7"/>
<dbReference type="GO" id="GO:0004416">
    <property type="term" value="F:hydroxyacylglutathione hydrolase activity"/>
    <property type="evidence" value="ECO:0007669"/>
    <property type="project" value="UniProtKB-EC"/>
</dbReference>
<dbReference type="PANTHER" id="PTHR11935">
    <property type="entry name" value="BETA LACTAMASE DOMAIN"/>
    <property type="match status" value="1"/>
</dbReference>
<dbReference type="InterPro" id="IPR023395">
    <property type="entry name" value="MCP_dom_sf"/>
</dbReference>
<dbReference type="EMBL" id="CAIX01000911">
    <property type="protein sequence ID" value="CCI11299.1"/>
    <property type="molecule type" value="Genomic_DNA"/>
</dbReference>
<evidence type="ECO:0000256" key="5">
    <source>
        <dbReference type="ARBA" id="ARBA00006759"/>
    </source>
</evidence>
<feature type="transmembrane region" description="Helical" evidence="15">
    <location>
        <begin position="188"/>
        <end position="208"/>
    </location>
</feature>
<dbReference type="Pfam" id="PF16123">
    <property type="entry name" value="HAGH_C"/>
    <property type="match status" value="1"/>
</dbReference>
<evidence type="ECO:0000256" key="9">
    <source>
        <dbReference type="ARBA" id="ARBA00022801"/>
    </source>
</evidence>
<dbReference type="GO" id="GO:0016020">
    <property type="term" value="C:membrane"/>
    <property type="evidence" value="ECO:0007669"/>
    <property type="project" value="UniProtKB-SubCell"/>
</dbReference>